<evidence type="ECO:0000256" key="2">
    <source>
        <dbReference type="SAM" id="MobiDB-lite"/>
    </source>
</evidence>
<dbReference type="PANTHER" id="PTHR13015">
    <property type="entry name" value="PROTEIN AD-016-RELATED"/>
    <property type="match status" value="1"/>
</dbReference>
<dbReference type="GO" id="GO:0006887">
    <property type="term" value="P:exocytosis"/>
    <property type="evidence" value="ECO:0007669"/>
    <property type="project" value="TreeGrafter"/>
</dbReference>
<dbReference type="PANTHER" id="PTHR13015:SF0">
    <property type="entry name" value="WASH COMPLEX SUBUNIT 3"/>
    <property type="match status" value="1"/>
</dbReference>
<evidence type="ECO:0000313" key="4">
    <source>
        <dbReference type="Proteomes" id="UP001162131"/>
    </source>
</evidence>
<evidence type="ECO:0000313" key="3">
    <source>
        <dbReference type="EMBL" id="CAG9312149.1"/>
    </source>
</evidence>
<dbReference type="GO" id="GO:0071203">
    <property type="term" value="C:WASH complex"/>
    <property type="evidence" value="ECO:0007669"/>
    <property type="project" value="InterPro"/>
</dbReference>
<comment type="caution">
    <text evidence="3">The sequence shown here is derived from an EMBL/GenBank/DDBJ whole genome shotgun (WGS) entry which is preliminary data.</text>
</comment>
<accession>A0AAU9ILU9</accession>
<reference evidence="3" key="1">
    <citation type="submission" date="2021-09" db="EMBL/GenBank/DDBJ databases">
        <authorList>
            <consortium name="AG Swart"/>
            <person name="Singh M."/>
            <person name="Singh A."/>
            <person name="Seah K."/>
            <person name="Emmerich C."/>
        </authorList>
    </citation>
    <scope>NUCLEOTIDE SEQUENCE</scope>
    <source>
        <strain evidence="3">ATCC30299</strain>
    </source>
</reference>
<organism evidence="3 4">
    <name type="scientific">Blepharisma stoltei</name>
    <dbReference type="NCBI Taxonomy" id="1481888"/>
    <lineage>
        <taxon>Eukaryota</taxon>
        <taxon>Sar</taxon>
        <taxon>Alveolata</taxon>
        <taxon>Ciliophora</taxon>
        <taxon>Postciliodesmatophora</taxon>
        <taxon>Heterotrichea</taxon>
        <taxon>Heterotrichida</taxon>
        <taxon>Blepharismidae</taxon>
        <taxon>Blepharisma</taxon>
    </lineage>
</organism>
<gene>
    <name evidence="3" type="ORF">BSTOLATCC_MIC5397</name>
</gene>
<comment type="similarity">
    <text evidence="1">Belongs to the CCDC53 family.</text>
</comment>
<dbReference type="EMBL" id="CAJZBQ010000005">
    <property type="protein sequence ID" value="CAG9312149.1"/>
    <property type="molecule type" value="Genomic_DNA"/>
</dbReference>
<dbReference type="InterPro" id="IPR019309">
    <property type="entry name" value="WASHC3"/>
</dbReference>
<evidence type="ECO:0008006" key="5">
    <source>
        <dbReference type="Google" id="ProtNLM"/>
    </source>
</evidence>
<dbReference type="Proteomes" id="UP001162131">
    <property type="component" value="Unassembled WGS sequence"/>
</dbReference>
<feature type="region of interest" description="Disordered" evidence="2">
    <location>
        <begin position="111"/>
        <end position="132"/>
    </location>
</feature>
<proteinExistence type="inferred from homology"/>
<dbReference type="AlphaFoldDB" id="A0AAU9ILU9"/>
<keyword evidence="4" id="KW-1185">Reference proteome</keyword>
<feature type="compositionally biased region" description="Basic and acidic residues" evidence="2">
    <location>
        <begin position="84"/>
        <end position="93"/>
    </location>
</feature>
<protein>
    <recommendedName>
        <fullName evidence="5">WASH complex subunit 3</fullName>
    </recommendedName>
</protein>
<dbReference type="GO" id="GO:0030041">
    <property type="term" value="P:actin filament polymerization"/>
    <property type="evidence" value="ECO:0007669"/>
    <property type="project" value="TreeGrafter"/>
</dbReference>
<feature type="region of interest" description="Disordered" evidence="2">
    <location>
        <begin position="64"/>
        <end position="93"/>
    </location>
</feature>
<dbReference type="Pfam" id="PF10152">
    <property type="entry name" value="CCDC53"/>
    <property type="match status" value="1"/>
</dbReference>
<evidence type="ECO:0000256" key="1">
    <source>
        <dbReference type="ARBA" id="ARBA00006290"/>
    </source>
</evidence>
<sequence>MGEAIEPKKLIAVVNAFAIMTSEFLNHFCTEAHNKLSQVNHQIEKIEALAAILEYKLNYIPAEQLQPPPKPVEPGVPAQQEEQQPQKEEVPENLKKYVRMVDVGVPRPAVKHKMTADGEDPALLDKYSPPID</sequence>
<name>A0AAU9ILU9_9CILI</name>